<accession>A0A5E4V499</accession>
<evidence type="ECO:0000313" key="1">
    <source>
        <dbReference type="EMBL" id="VVE06464.1"/>
    </source>
</evidence>
<dbReference type="SUPFAM" id="SSF103515">
    <property type="entry name" value="Autotransporter"/>
    <property type="match status" value="1"/>
</dbReference>
<protein>
    <submittedName>
        <fullName evidence="1">Autotransporter outer membrane beta-barrel domain-containing protein</fullName>
    </submittedName>
</protein>
<organism evidence="1 2">
    <name type="scientific">Pandoraea anhela</name>
    <dbReference type="NCBI Taxonomy" id="2508295"/>
    <lineage>
        <taxon>Bacteria</taxon>
        <taxon>Pseudomonadati</taxon>
        <taxon>Pseudomonadota</taxon>
        <taxon>Betaproteobacteria</taxon>
        <taxon>Burkholderiales</taxon>
        <taxon>Burkholderiaceae</taxon>
        <taxon>Pandoraea</taxon>
    </lineage>
</organism>
<dbReference type="EMBL" id="CABPSB010000007">
    <property type="protein sequence ID" value="VVE06464.1"/>
    <property type="molecule type" value="Genomic_DNA"/>
</dbReference>
<dbReference type="Gene3D" id="2.40.128.130">
    <property type="entry name" value="Autotransporter beta-domain"/>
    <property type="match status" value="1"/>
</dbReference>
<sequence>MTRVENDGAINVTGNSSGSYNSGTIGTFVNRGTVTTGASFAADLTGQTGFTTVGATPMSDLAEMSLGVTLMRANNLSASIRYDLQAGSGFVSHTGIVRVQQRF</sequence>
<reference evidence="1 2" key="1">
    <citation type="submission" date="2019-08" db="EMBL/GenBank/DDBJ databases">
        <authorList>
            <person name="Peeters C."/>
        </authorList>
    </citation>
    <scope>NUCLEOTIDE SEQUENCE [LARGE SCALE GENOMIC DNA]</scope>
    <source>
        <strain evidence="1 2">LMG 31108</strain>
    </source>
</reference>
<keyword evidence="2" id="KW-1185">Reference proteome</keyword>
<gene>
    <name evidence="1" type="ORF">PAN31108_02399</name>
</gene>
<name>A0A5E4V499_9BURK</name>
<dbReference type="InterPro" id="IPR036709">
    <property type="entry name" value="Autotransporte_beta_dom_sf"/>
</dbReference>
<dbReference type="Proteomes" id="UP000406256">
    <property type="component" value="Unassembled WGS sequence"/>
</dbReference>
<evidence type="ECO:0000313" key="2">
    <source>
        <dbReference type="Proteomes" id="UP000406256"/>
    </source>
</evidence>
<proteinExistence type="predicted"/>
<dbReference type="AlphaFoldDB" id="A0A5E4V499"/>